<dbReference type="InterPro" id="IPR038731">
    <property type="entry name" value="RgtA/B/C-like"/>
</dbReference>
<comment type="subcellular location">
    <subcellularLocation>
        <location evidence="1">Cell membrane</location>
        <topology evidence="1">Multi-pass membrane protein</topology>
    </subcellularLocation>
</comment>
<feature type="transmembrane region" description="Helical" evidence="8">
    <location>
        <begin position="352"/>
        <end position="372"/>
    </location>
</feature>
<evidence type="ECO:0000256" key="4">
    <source>
        <dbReference type="ARBA" id="ARBA00022679"/>
    </source>
</evidence>
<evidence type="ECO:0000256" key="1">
    <source>
        <dbReference type="ARBA" id="ARBA00004651"/>
    </source>
</evidence>
<dbReference type="GO" id="GO:0005886">
    <property type="term" value="C:plasma membrane"/>
    <property type="evidence" value="ECO:0007669"/>
    <property type="project" value="UniProtKB-SubCell"/>
</dbReference>
<organism evidence="10 13">
    <name type="scientific">Eiseniibacteriota bacterium</name>
    <dbReference type="NCBI Taxonomy" id="2212470"/>
    <lineage>
        <taxon>Bacteria</taxon>
        <taxon>Candidatus Eiseniibacteriota</taxon>
    </lineage>
</organism>
<evidence type="ECO:0000313" key="13">
    <source>
        <dbReference type="Proteomes" id="UP000319829"/>
    </source>
</evidence>
<keyword evidence="6 8" id="KW-1133">Transmembrane helix</keyword>
<dbReference type="InterPro" id="IPR050297">
    <property type="entry name" value="LipidA_mod_glycosyltrf_83"/>
</dbReference>
<keyword evidence="5 8" id="KW-0812">Transmembrane</keyword>
<protein>
    <recommendedName>
        <fullName evidence="9">Glycosyltransferase RgtA/B/C/D-like domain-containing protein</fullName>
    </recommendedName>
</protein>
<dbReference type="PANTHER" id="PTHR33908">
    <property type="entry name" value="MANNOSYLTRANSFERASE YKCB-RELATED"/>
    <property type="match status" value="1"/>
</dbReference>
<keyword evidence="4" id="KW-0808">Transferase</keyword>
<evidence type="ECO:0000313" key="12">
    <source>
        <dbReference type="Proteomes" id="UP000317366"/>
    </source>
</evidence>
<feature type="transmembrane region" description="Helical" evidence="8">
    <location>
        <begin position="408"/>
        <end position="430"/>
    </location>
</feature>
<keyword evidence="2" id="KW-1003">Cell membrane</keyword>
<evidence type="ECO:0000313" key="10">
    <source>
        <dbReference type="EMBL" id="TMQ54519.1"/>
    </source>
</evidence>
<feature type="transmembrane region" description="Helical" evidence="8">
    <location>
        <begin position="324"/>
        <end position="346"/>
    </location>
</feature>
<keyword evidence="3" id="KW-0328">Glycosyltransferase</keyword>
<evidence type="ECO:0000259" key="9">
    <source>
        <dbReference type="Pfam" id="PF13231"/>
    </source>
</evidence>
<evidence type="ECO:0000256" key="3">
    <source>
        <dbReference type="ARBA" id="ARBA00022676"/>
    </source>
</evidence>
<dbReference type="EMBL" id="VBOU01000070">
    <property type="protein sequence ID" value="TMQ54519.1"/>
    <property type="molecule type" value="Genomic_DNA"/>
</dbReference>
<evidence type="ECO:0000256" key="8">
    <source>
        <dbReference type="SAM" id="Phobius"/>
    </source>
</evidence>
<dbReference type="AlphaFoldDB" id="A0A538ST06"/>
<name>A0A538ST06_UNCEI</name>
<evidence type="ECO:0000256" key="7">
    <source>
        <dbReference type="ARBA" id="ARBA00023136"/>
    </source>
</evidence>
<dbReference type="Pfam" id="PF13231">
    <property type="entry name" value="PMT_2"/>
    <property type="match status" value="1"/>
</dbReference>
<evidence type="ECO:0000256" key="6">
    <source>
        <dbReference type="ARBA" id="ARBA00022989"/>
    </source>
</evidence>
<dbReference type="EMBL" id="VBOX01000108">
    <property type="protein sequence ID" value="TMQ61204.1"/>
    <property type="molecule type" value="Genomic_DNA"/>
</dbReference>
<feature type="transmembrane region" description="Helical" evidence="8">
    <location>
        <begin position="200"/>
        <end position="220"/>
    </location>
</feature>
<dbReference type="PANTHER" id="PTHR33908:SF11">
    <property type="entry name" value="MEMBRANE PROTEIN"/>
    <property type="match status" value="1"/>
</dbReference>
<evidence type="ECO:0000256" key="5">
    <source>
        <dbReference type="ARBA" id="ARBA00022692"/>
    </source>
</evidence>
<reference evidence="12 13" key="1">
    <citation type="journal article" date="2019" name="Nat. Microbiol.">
        <title>Mediterranean grassland soil C-N compound turnover is dependent on rainfall and depth, and is mediated by genomically divergent microorganisms.</title>
        <authorList>
            <person name="Diamond S."/>
            <person name="Andeer P.F."/>
            <person name="Li Z."/>
            <person name="Crits-Christoph A."/>
            <person name="Burstein D."/>
            <person name="Anantharaman K."/>
            <person name="Lane K.R."/>
            <person name="Thomas B.C."/>
            <person name="Pan C."/>
            <person name="Northen T.R."/>
            <person name="Banfield J.F."/>
        </authorList>
    </citation>
    <scope>NUCLEOTIDE SEQUENCE [LARGE SCALE GENOMIC DNA]</scope>
    <source>
        <strain evidence="10">WS_4</strain>
        <strain evidence="11">WS_7</strain>
    </source>
</reference>
<dbReference type="Proteomes" id="UP000317366">
    <property type="component" value="Unassembled WGS sequence"/>
</dbReference>
<keyword evidence="7 8" id="KW-0472">Membrane</keyword>
<accession>A0A538ST06</accession>
<feature type="transmembrane region" description="Helical" evidence="8">
    <location>
        <begin position="12"/>
        <end position="31"/>
    </location>
</feature>
<dbReference type="GO" id="GO:0009103">
    <property type="term" value="P:lipopolysaccharide biosynthetic process"/>
    <property type="evidence" value="ECO:0007669"/>
    <property type="project" value="UniProtKB-ARBA"/>
</dbReference>
<feature type="transmembrane region" description="Helical" evidence="8">
    <location>
        <begin position="139"/>
        <end position="157"/>
    </location>
</feature>
<comment type="caution">
    <text evidence="10">The sequence shown here is derived from an EMBL/GenBank/DDBJ whole genome shotgun (WGS) entry which is preliminary data.</text>
</comment>
<feature type="transmembrane region" description="Helical" evidence="8">
    <location>
        <begin position="114"/>
        <end position="133"/>
    </location>
</feature>
<gene>
    <name evidence="10" type="ORF">E6K74_05850</name>
    <name evidence="11" type="ORF">E6K77_10860</name>
</gene>
<proteinExistence type="predicted"/>
<feature type="transmembrane region" description="Helical" evidence="8">
    <location>
        <begin position="164"/>
        <end position="188"/>
    </location>
</feature>
<dbReference type="GO" id="GO:0016763">
    <property type="term" value="F:pentosyltransferase activity"/>
    <property type="evidence" value="ECO:0007669"/>
    <property type="project" value="TreeGrafter"/>
</dbReference>
<evidence type="ECO:0000256" key="2">
    <source>
        <dbReference type="ARBA" id="ARBA00022475"/>
    </source>
</evidence>
<evidence type="ECO:0000313" key="11">
    <source>
        <dbReference type="EMBL" id="TMQ61204.1"/>
    </source>
</evidence>
<feature type="domain" description="Glycosyltransferase RgtA/B/C/D-like" evidence="9">
    <location>
        <begin position="66"/>
        <end position="204"/>
    </location>
</feature>
<sequence>MMIAKARVVPTWAPFAILAVAFLLRVGFVLLHPRPLTSDELDYDELAWSLAKNGTYQIHGHPTAYRPIGYPAIVGLGYVIFGRSPIAIRLLQSVCDSLTALLLYRLFAVRDRLAGLYAGLMWAVFIPAMLFSGQMFSETIFAFLLVLFVYLLSRSCAKENKSPFAAGLVLGGLVLIKPMTLIFTAILVFTLARMKSCRKYLALLTWACLPVALWLGRNIVELRSPALTTSTGINLLIGNNPQATGGYSRVAAPSSGSSETSADSAATRMALQYIRENPWQAAQTVVKKVLLLMSSDGELAVGNFSDAAATSGLRFKERFRSVPIWVHLLVSLPSALLLILGTFGLSTREPDLFGTVFYSLLAAILVSTIVFFGGSRFRLPLMPFLAGFAGEAIAQARLRTRKLRGWHLALPLMVCSVCVLVWASEFYLIYRS</sequence>
<dbReference type="Proteomes" id="UP000319829">
    <property type="component" value="Unassembled WGS sequence"/>
</dbReference>